<dbReference type="GO" id="GO:0070929">
    <property type="term" value="P:trans-translation"/>
    <property type="evidence" value="ECO:0007669"/>
    <property type="project" value="UniProtKB-UniRule"/>
</dbReference>
<dbReference type="GO" id="GO:0003723">
    <property type="term" value="F:RNA binding"/>
    <property type="evidence" value="ECO:0007669"/>
    <property type="project" value="UniProtKB-UniRule"/>
</dbReference>
<dbReference type="RefSeq" id="WP_078717751.1">
    <property type="nucleotide sequence ID" value="NZ_FUYC01000012.1"/>
</dbReference>
<dbReference type="Gene3D" id="2.40.280.10">
    <property type="match status" value="1"/>
</dbReference>
<dbReference type="GO" id="GO:0005829">
    <property type="term" value="C:cytosol"/>
    <property type="evidence" value="ECO:0007669"/>
    <property type="project" value="TreeGrafter"/>
</dbReference>
<sequence length="161" mass="18376">MGKKKKTSAPGGRKTIGVNKQARRLYEFMETLEAGLSLVGTEVKSLREGRVSFKDGYVRLKDGEAWLVGVHIAPWDHTGAFDQHDPERPRKLLLHKYEIQRLQARVDQKGLTVVPVALYFKQGRVKLEIALGRGKNVHDRRQDIKDRDMARDTARQLAAYK</sequence>
<keyword evidence="5" id="KW-1185">Reference proteome</keyword>
<dbReference type="SUPFAM" id="SSF74982">
    <property type="entry name" value="Small protein B (SmpB)"/>
    <property type="match status" value="1"/>
</dbReference>
<dbReference type="CDD" id="cd09294">
    <property type="entry name" value="SmpB"/>
    <property type="match status" value="1"/>
</dbReference>
<dbReference type="AlphaFoldDB" id="A0A1T4XLN2"/>
<keyword evidence="1 3" id="KW-0963">Cytoplasm</keyword>
<evidence type="ECO:0000313" key="5">
    <source>
        <dbReference type="Proteomes" id="UP000190027"/>
    </source>
</evidence>
<accession>A0A1T4XLN2</accession>
<dbReference type="Pfam" id="PF01668">
    <property type="entry name" value="SmpB"/>
    <property type="match status" value="1"/>
</dbReference>
<dbReference type="InterPro" id="IPR020081">
    <property type="entry name" value="SsrA-bd_prot_CS"/>
</dbReference>
<dbReference type="NCBIfam" id="TIGR00086">
    <property type="entry name" value="smpB"/>
    <property type="match status" value="1"/>
</dbReference>
<dbReference type="PROSITE" id="PS01317">
    <property type="entry name" value="SSRP"/>
    <property type="match status" value="1"/>
</dbReference>
<comment type="function">
    <text evidence="3">Required for rescue of stalled ribosomes mediated by trans-translation. Binds to transfer-messenger RNA (tmRNA), required for stable association of tmRNA with ribosomes. tmRNA and SmpB together mimic tRNA shape, replacing the anticodon stem-loop with SmpB. tmRNA is encoded by the ssrA gene; the 2 termini fold to resemble tRNA(Ala) and it encodes a 'tag peptide', a short internal open reading frame. During trans-translation Ala-aminoacylated tmRNA acts like a tRNA, entering the A-site of stalled ribosomes, displacing the stalled mRNA. The ribosome then switches to translate the ORF on the tmRNA; the nascent peptide is terminated with the 'tag peptide' encoded by the tmRNA and targeted for degradation. The ribosome is freed to recommence translation, which seems to be the essential function of trans-translation.</text>
</comment>
<evidence type="ECO:0000256" key="3">
    <source>
        <dbReference type="HAMAP-Rule" id="MF_00023"/>
    </source>
</evidence>
<dbReference type="NCBIfam" id="NF003843">
    <property type="entry name" value="PRK05422.1"/>
    <property type="match status" value="1"/>
</dbReference>
<dbReference type="Proteomes" id="UP000190027">
    <property type="component" value="Unassembled WGS sequence"/>
</dbReference>
<dbReference type="EMBL" id="FUYC01000012">
    <property type="protein sequence ID" value="SKA90283.1"/>
    <property type="molecule type" value="Genomic_DNA"/>
</dbReference>
<organism evidence="4 5">
    <name type="scientific">Paucidesulfovibrio gracilis DSM 16080</name>
    <dbReference type="NCBI Taxonomy" id="1121449"/>
    <lineage>
        <taxon>Bacteria</taxon>
        <taxon>Pseudomonadati</taxon>
        <taxon>Thermodesulfobacteriota</taxon>
        <taxon>Desulfovibrionia</taxon>
        <taxon>Desulfovibrionales</taxon>
        <taxon>Desulfovibrionaceae</taxon>
        <taxon>Paucidesulfovibrio</taxon>
    </lineage>
</organism>
<dbReference type="PANTHER" id="PTHR30308:SF2">
    <property type="entry name" value="SSRA-BINDING PROTEIN"/>
    <property type="match status" value="1"/>
</dbReference>
<evidence type="ECO:0000256" key="2">
    <source>
        <dbReference type="ARBA" id="ARBA00022884"/>
    </source>
</evidence>
<proteinExistence type="inferred from homology"/>
<protein>
    <recommendedName>
        <fullName evidence="3">SsrA-binding protein</fullName>
    </recommendedName>
    <alternativeName>
        <fullName evidence="3">Small protein B</fullName>
    </alternativeName>
</protein>
<comment type="similarity">
    <text evidence="3">Belongs to the SmpB family.</text>
</comment>
<evidence type="ECO:0000256" key="1">
    <source>
        <dbReference type="ARBA" id="ARBA00022490"/>
    </source>
</evidence>
<keyword evidence="2 3" id="KW-0694">RNA-binding</keyword>
<dbReference type="InterPro" id="IPR000037">
    <property type="entry name" value="SsrA-bd_prot"/>
</dbReference>
<dbReference type="STRING" id="1121449.SAMN02745704_02200"/>
<dbReference type="PANTHER" id="PTHR30308">
    <property type="entry name" value="TMRNA-BINDING COMPONENT OF TRANS-TRANSLATION TAGGING COMPLEX"/>
    <property type="match status" value="1"/>
</dbReference>
<dbReference type="HAMAP" id="MF_00023">
    <property type="entry name" value="SmpB"/>
    <property type="match status" value="1"/>
</dbReference>
<dbReference type="GO" id="GO:0070930">
    <property type="term" value="P:trans-translation-dependent protein tagging"/>
    <property type="evidence" value="ECO:0007669"/>
    <property type="project" value="TreeGrafter"/>
</dbReference>
<gene>
    <name evidence="3" type="primary">smpB</name>
    <name evidence="4" type="ORF">SAMN02745704_02200</name>
</gene>
<dbReference type="OrthoDB" id="9805462at2"/>
<evidence type="ECO:0000313" key="4">
    <source>
        <dbReference type="EMBL" id="SKA90283.1"/>
    </source>
</evidence>
<name>A0A1T4XLN2_9BACT</name>
<reference evidence="4 5" key="1">
    <citation type="submission" date="2017-02" db="EMBL/GenBank/DDBJ databases">
        <authorList>
            <person name="Peterson S.W."/>
        </authorList>
    </citation>
    <scope>NUCLEOTIDE SEQUENCE [LARGE SCALE GENOMIC DNA]</scope>
    <source>
        <strain evidence="4 5">DSM 16080</strain>
    </source>
</reference>
<comment type="subcellular location">
    <subcellularLocation>
        <location evidence="3">Cytoplasm</location>
    </subcellularLocation>
    <text evidence="3">The tmRNA-SmpB complex associates with stalled 70S ribosomes.</text>
</comment>
<dbReference type="InterPro" id="IPR023620">
    <property type="entry name" value="SmpB"/>
</dbReference>